<proteinExistence type="predicted"/>
<reference evidence="2 3" key="1">
    <citation type="submission" date="2016-08" db="EMBL/GenBank/DDBJ databases">
        <title>A Parts List for Fungal Cellulosomes Revealed by Comparative Genomics.</title>
        <authorList>
            <consortium name="DOE Joint Genome Institute"/>
            <person name="Haitjema C.H."/>
            <person name="Gilmore S.P."/>
            <person name="Henske J.K."/>
            <person name="Solomon K.V."/>
            <person name="De Groot R."/>
            <person name="Kuo A."/>
            <person name="Mondo S.J."/>
            <person name="Salamov A.A."/>
            <person name="Labutti K."/>
            <person name="Zhao Z."/>
            <person name="Chiniquy J."/>
            <person name="Barry K."/>
            <person name="Brewer H.M."/>
            <person name="Purvine S.O."/>
            <person name="Wright A.T."/>
            <person name="Boxma B."/>
            <person name="Van Alen T."/>
            <person name="Hackstein J.H."/>
            <person name="Baker S.E."/>
            <person name="Grigoriev I.V."/>
            <person name="O'Malley M.A."/>
        </authorList>
    </citation>
    <scope>NUCLEOTIDE SEQUENCE [LARGE SCALE GENOMIC DNA]</scope>
    <source>
        <strain evidence="2 3">S4</strain>
    </source>
</reference>
<sequence>MSSTTLVFSLGVSFILGYLFSYLNFFQALASIFTDYSSIQNKSKEYPFQTSAREQLARRGSF</sequence>
<evidence type="ECO:0000256" key="1">
    <source>
        <dbReference type="SAM" id="Phobius"/>
    </source>
</evidence>
<dbReference type="EMBL" id="MCFG01000100">
    <property type="protein sequence ID" value="ORX82226.1"/>
    <property type="molecule type" value="Genomic_DNA"/>
</dbReference>
<evidence type="ECO:0000313" key="2">
    <source>
        <dbReference type="EMBL" id="ORX82226.1"/>
    </source>
</evidence>
<feature type="transmembrane region" description="Helical" evidence="1">
    <location>
        <begin position="6"/>
        <end position="26"/>
    </location>
</feature>
<comment type="caution">
    <text evidence="2">The sequence shown here is derived from an EMBL/GenBank/DDBJ whole genome shotgun (WGS) entry which is preliminary data.</text>
</comment>
<protein>
    <submittedName>
        <fullName evidence="2">Uncharacterized protein</fullName>
    </submittedName>
</protein>
<name>A0A1Y1X9X7_9FUNG</name>
<accession>A0A1Y1X9X7</accession>
<keyword evidence="1" id="KW-1133">Transmembrane helix</keyword>
<dbReference type="OrthoDB" id="70250at2759"/>
<keyword evidence="1" id="KW-0472">Membrane</keyword>
<organism evidence="2 3">
    <name type="scientific">Anaeromyces robustus</name>
    <dbReference type="NCBI Taxonomy" id="1754192"/>
    <lineage>
        <taxon>Eukaryota</taxon>
        <taxon>Fungi</taxon>
        <taxon>Fungi incertae sedis</taxon>
        <taxon>Chytridiomycota</taxon>
        <taxon>Chytridiomycota incertae sedis</taxon>
        <taxon>Neocallimastigomycetes</taxon>
        <taxon>Neocallimastigales</taxon>
        <taxon>Neocallimastigaceae</taxon>
        <taxon>Anaeromyces</taxon>
    </lineage>
</organism>
<dbReference type="AlphaFoldDB" id="A0A1Y1X9X7"/>
<keyword evidence="1" id="KW-0812">Transmembrane</keyword>
<gene>
    <name evidence="2" type="ORF">BCR32DRAFT_279100</name>
</gene>
<evidence type="ECO:0000313" key="3">
    <source>
        <dbReference type="Proteomes" id="UP000193944"/>
    </source>
</evidence>
<keyword evidence="3" id="KW-1185">Reference proteome</keyword>
<dbReference type="Proteomes" id="UP000193944">
    <property type="component" value="Unassembled WGS sequence"/>
</dbReference>
<reference evidence="2 3" key="2">
    <citation type="submission" date="2016-08" db="EMBL/GenBank/DDBJ databases">
        <title>Pervasive Adenine N6-methylation of Active Genes in Fungi.</title>
        <authorList>
            <consortium name="DOE Joint Genome Institute"/>
            <person name="Mondo S.J."/>
            <person name="Dannebaum R.O."/>
            <person name="Kuo R.C."/>
            <person name="Labutti K."/>
            <person name="Haridas S."/>
            <person name="Kuo A."/>
            <person name="Salamov A."/>
            <person name="Ahrendt S.R."/>
            <person name="Lipzen A."/>
            <person name="Sullivan W."/>
            <person name="Andreopoulos W.B."/>
            <person name="Clum A."/>
            <person name="Lindquist E."/>
            <person name="Daum C."/>
            <person name="Ramamoorthy G.K."/>
            <person name="Gryganskyi A."/>
            <person name="Culley D."/>
            <person name="Magnuson J.K."/>
            <person name="James T.Y."/>
            <person name="O'Malley M.A."/>
            <person name="Stajich J.E."/>
            <person name="Spatafora J.W."/>
            <person name="Visel A."/>
            <person name="Grigoriev I.V."/>
        </authorList>
    </citation>
    <scope>NUCLEOTIDE SEQUENCE [LARGE SCALE GENOMIC DNA]</scope>
    <source>
        <strain evidence="2 3">S4</strain>
    </source>
</reference>